<comment type="caution">
    <text evidence="1">The sequence shown here is derived from an EMBL/GenBank/DDBJ whole genome shotgun (WGS) entry which is preliminary data.</text>
</comment>
<name>A0A318S8Q9_9DEIO</name>
<accession>A0A318S8Q9</accession>
<gene>
    <name evidence="1" type="ORF">DES52_103259</name>
</gene>
<dbReference type="EMBL" id="QJSX01000003">
    <property type="protein sequence ID" value="PYE55426.1"/>
    <property type="molecule type" value="Genomic_DNA"/>
</dbReference>
<evidence type="ECO:0000313" key="2">
    <source>
        <dbReference type="Proteomes" id="UP000248326"/>
    </source>
</evidence>
<protein>
    <recommendedName>
        <fullName evidence="3">Streptomycin adenylyltransferase</fullName>
    </recommendedName>
</protein>
<dbReference type="Gene3D" id="3.30.460.10">
    <property type="entry name" value="Beta Polymerase, domain 2"/>
    <property type="match status" value="1"/>
</dbReference>
<proteinExistence type="predicted"/>
<dbReference type="AlphaFoldDB" id="A0A318S8Q9"/>
<keyword evidence="2" id="KW-1185">Reference proteome</keyword>
<evidence type="ECO:0008006" key="3">
    <source>
        <dbReference type="Google" id="ProtNLM"/>
    </source>
</evidence>
<organism evidence="1 2">
    <name type="scientific">Deinococcus yavapaiensis KR-236</name>
    <dbReference type="NCBI Taxonomy" id="694435"/>
    <lineage>
        <taxon>Bacteria</taxon>
        <taxon>Thermotogati</taxon>
        <taxon>Deinococcota</taxon>
        <taxon>Deinococci</taxon>
        <taxon>Deinococcales</taxon>
        <taxon>Deinococcaceae</taxon>
        <taxon>Deinococcus</taxon>
    </lineage>
</organism>
<reference evidence="1 2" key="1">
    <citation type="submission" date="2018-06" db="EMBL/GenBank/DDBJ databases">
        <title>Genomic Encyclopedia of Type Strains, Phase IV (KMG-IV): sequencing the most valuable type-strain genomes for metagenomic binning, comparative biology and taxonomic classification.</title>
        <authorList>
            <person name="Goeker M."/>
        </authorList>
    </citation>
    <scope>NUCLEOTIDE SEQUENCE [LARGE SCALE GENOMIC DNA]</scope>
    <source>
        <strain evidence="1 2">DSM 18048</strain>
    </source>
</reference>
<dbReference type="InterPro" id="IPR043519">
    <property type="entry name" value="NT_sf"/>
</dbReference>
<dbReference type="RefSeq" id="WP_170130899.1">
    <property type="nucleotide sequence ID" value="NZ_QJSX01000003.1"/>
</dbReference>
<sequence length="264" mass="28949">MLRSTEELLPTPERLLSRLDAIARAVSARSTALALLALGSCGSETDRLDEHSDLDFFVIVETGAKKAWLDDIAWLEGVSTLAFSFPNTSVGRKALFEDGVFVEYAVFEPQELTRAEYASGRFVWKRDDLSARWATAAVPPVREAPPLAWQVGEALTNLLVGLHRDARGERLVATRFVQQYAVDRVLAIAAILQPPVDGAADVFSPERRFERRFPSVASALPDMMRGYDGNAASALAILAWLEAHADVPNSMAREIRRLAVSAPS</sequence>
<evidence type="ECO:0000313" key="1">
    <source>
        <dbReference type="EMBL" id="PYE55426.1"/>
    </source>
</evidence>
<dbReference type="Proteomes" id="UP000248326">
    <property type="component" value="Unassembled WGS sequence"/>
</dbReference>